<comment type="subunit">
    <text evidence="7">Homodimer.</text>
</comment>
<evidence type="ECO:0000256" key="1">
    <source>
        <dbReference type="ARBA" id="ARBA00001933"/>
    </source>
</evidence>
<dbReference type="PROSITE" id="PS00600">
    <property type="entry name" value="AA_TRANSFER_CLASS_3"/>
    <property type="match status" value="1"/>
</dbReference>
<feature type="site" description="Participates in the substrate recognition with KAPA and in a stacking interaction with the adenine ring of SAM" evidence="7">
    <location>
        <position position="15"/>
    </location>
</feature>
<evidence type="ECO:0000256" key="6">
    <source>
        <dbReference type="ARBA" id="ARBA00022898"/>
    </source>
</evidence>
<reference evidence="9" key="1">
    <citation type="journal article" date="2019" name="Int. J. Syst. Evol. Microbiol.">
        <title>The Global Catalogue of Microorganisms (GCM) 10K type strain sequencing project: providing services to taxonomists for standard genome sequencing and annotation.</title>
        <authorList>
            <consortium name="The Broad Institute Genomics Platform"/>
            <consortium name="The Broad Institute Genome Sequencing Center for Infectious Disease"/>
            <person name="Wu L."/>
            <person name="Ma J."/>
        </authorList>
    </citation>
    <scope>NUCLEOTIDE SEQUENCE [LARGE SCALE GENOMIC DNA]</scope>
    <source>
        <strain evidence="9">CCUG 61889</strain>
    </source>
</reference>
<dbReference type="EMBL" id="JBHRZT010000073">
    <property type="protein sequence ID" value="MFC3886477.1"/>
    <property type="molecule type" value="Genomic_DNA"/>
</dbReference>
<comment type="similarity">
    <text evidence="7">Belongs to the class-III pyridoxal-phosphate-dependent aminotransferase family. BioA subfamily.</text>
</comment>
<dbReference type="InterPro" id="IPR015422">
    <property type="entry name" value="PyrdxlP-dep_Trfase_small"/>
</dbReference>
<protein>
    <recommendedName>
        <fullName evidence="7">Adenosylmethionine-8-amino-7-oxononanoate aminotransferase</fullName>
        <ecNumber evidence="7">2.6.1.62</ecNumber>
    </recommendedName>
    <alternativeName>
        <fullName evidence="7">7,8-diamino-pelargonic acid aminotransferase</fullName>
        <shortName evidence="7">DAPA AT</shortName>
        <shortName evidence="7">DAPA aminotransferase</shortName>
    </alternativeName>
    <alternativeName>
        <fullName evidence="7">7,8-diaminononanoate synthase</fullName>
        <shortName evidence="7">DANS</shortName>
    </alternativeName>
    <alternativeName>
        <fullName evidence="7">Diaminopelargonic acid synthase</fullName>
    </alternativeName>
</protein>
<keyword evidence="6 7" id="KW-0663">Pyridoxal phosphate</keyword>
<feature type="binding site" evidence="7">
    <location>
        <position position="409"/>
    </location>
    <ligand>
        <name>substrate</name>
    </ligand>
</feature>
<comment type="function">
    <text evidence="7">Catalyzes the transfer of the alpha-amino group from S-adenosyl-L-methionine (SAM) to 7-keto-8-aminopelargonic acid (KAPA) to form 7,8-diaminopelargonic acid (DAPA). It is the only aminotransferase known to utilize SAM as an amino donor.</text>
</comment>
<comment type="cofactor">
    <cofactor evidence="1 7">
        <name>pyridoxal 5'-phosphate</name>
        <dbReference type="ChEBI" id="CHEBI:597326"/>
    </cofactor>
</comment>
<dbReference type="SUPFAM" id="SSF53383">
    <property type="entry name" value="PLP-dependent transferases"/>
    <property type="match status" value="1"/>
</dbReference>
<feature type="binding site" evidence="7">
    <location>
        <position position="249"/>
    </location>
    <ligand>
        <name>pyridoxal 5'-phosphate</name>
        <dbReference type="ChEBI" id="CHEBI:597326"/>
    </ligand>
</feature>
<dbReference type="CDD" id="cd00610">
    <property type="entry name" value="OAT_like"/>
    <property type="match status" value="1"/>
</dbReference>
<dbReference type="HAMAP" id="MF_00834">
    <property type="entry name" value="BioA"/>
    <property type="match status" value="1"/>
</dbReference>
<gene>
    <name evidence="7 8" type="primary">bioA</name>
    <name evidence="8" type="ORF">ACFOU2_24480</name>
</gene>
<organism evidence="8 9">
    <name type="scientific">Bacillus songklensis</name>
    <dbReference type="NCBI Taxonomy" id="1069116"/>
    <lineage>
        <taxon>Bacteria</taxon>
        <taxon>Bacillati</taxon>
        <taxon>Bacillota</taxon>
        <taxon>Bacilli</taxon>
        <taxon>Bacillales</taxon>
        <taxon>Bacillaceae</taxon>
        <taxon>Bacillus</taxon>
    </lineage>
</organism>
<dbReference type="InterPro" id="IPR005814">
    <property type="entry name" value="Aminotrans_3"/>
</dbReference>
<dbReference type="Gene3D" id="3.40.640.10">
    <property type="entry name" value="Type I PLP-dependent aspartate aminotransferase-like (Major domain)"/>
    <property type="match status" value="1"/>
</dbReference>
<evidence type="ECO:0000256" key="2">
    <source>
        <dbReference type="ARBA" id="ARBA00022576"/>
    </source>
</evidence>
<keyword evidence="3 7" id="KW-0808">Transferase</keyword>
<keyword evidence="5 7" id="KW-0093">Biotin biosynthesis</keyword>
<evidence type="ECO:0000256" key="7">
    <source>
        <dbReference type="HAMAP-Rule" id="MF_00834"/>
    </source>
</evidence>
<comment type="caution">
    <text evidence="8">The sequence shown here is derived from an EMBL/GenBank/DDBJ whole genome shotgun (WGS) entry which is preliminary data.</text>
</comment>
<dbReference type="InterPro" id="IPR015424">
    <property type="entry name" value="PyrdxlP-dep_Trfase"/>
</dbReference>
<keyword evidence="2 7" id="KW-0032">Aminotransferase</keyword>
<feature type="modified residue" description="N6-(pyridoxal phosphate)lysine" evidence="7">
    <location>
        <position position="278"/>
    </location>
</feature>
<dbReference type="InterPro" id="IPR015421">
    <property type="entry name" value="PyrdxlP-dep_Trfase_major"/>
</dbReference>
<sequence>MNLIEKSKKYLWLPFTQMKDYDENPLIIESGEGIKVKDIDGNEYYDGFSSVWLNVHGHRKKELDDAIRAQLDKIAHSTLLGMTNVPATELAEKLVKIAPKPLSRVFYSDSGAEAVEIAIKMAFQYWKNIGFPQKQKFITLKNGYHGDTIGAVSVGAVDIFHKVYGPLMFESYKVPVPYVYRHPSGDAEICRDESLEILENLLKEKHEEIAGLTVESMVQGAGGMIVMPKGYLSRVRELCDKYNVLLIIDEVATGFGRTGKMFACEHENVFPDLMTAGKKITGGYLPIAVTFTTEKIYKAFYDDYTKLKTFFHGHSYTGNQLGCAVALANLKLFEQNQIVQQVSEKANYIKELFEKELSVLPHVGDIRQLGFMSGIELVRDKKTKEPFPFEQRVGYKTTLKMRELGMLTRPTGDVIVFMPPLVSSREDLKEMIHIMKRAIEIVTTEEANLLVTT</sequence>
<evidence type="ECO:0000313" key="9">
    <source>
        <dbReference type="Proteomes" id="UP001595752"/>
    </source>
</evidence>
<dbReference type="InterPro" id="IPR005815">
    <property type="entry name" value="BioA"/>
</dbReference>
<dbReference type="Proteomes" id="UP001595752">
    <property type="component" value="Unassembled WGS sequence"/>
</dbReference>
<feature type="binding site" evidence="7">
    <location>
        <begin position="314"/>
        <end position="315"/>
    </location>
    <ligand>
        <name>pyridoxal 5'-phosphate</name>
        <dbReference type="ChEBI" id="CHEBI:597326"/>
    </ligand>
</feature>
<keyword evidence="9" id="KW-1185">Reference proteome</keyword>
<dbReference type="PANTHER" id="PTHR42684">
    <property type="entry name" value="ADENOSYLMETHIONINE-8-AMINO-7-OXONONANOATE AMINOTRANSFERASE"/>
    <property type="match status" value="1"/>
</dbReference>
<comment type="subcellular location">
    <subcellularLocation>
        <location evidence="7">Cytoplasm</location>
    </subcellularLocation>
</comment>
<proteinExistence type="inferred from homology"/>
<dbReference type="PANTHER" id="PTHR42684:SF17">
    <property type="entry name" value="ADENOSYLMETHIONINE-8-AMINO-7-OXONONANOATE AMINOTRANSFERASE"/>
    <property type="match status" value="1"/>
</dbReference>
<feature type="binding site" evidence="7">
    <location>
        <position position="144"/>
    </location>
    <ligand>
        <name>substrate</name>
    </ligand>
</feature>
<dbReference type="RefSeq" id="WP_377918899.1">
    <property type="nucleotide sequence ID" value="NZ_JBHRZT010000073.1"/>
</dbReference>
<comment type="pathway">
    <text evidence="7">Cofactor biosynthesis; biotin biosynthesis; 7,8-diaminononanoate from 8-amino-7-oxononanoate (SAM route): step 1/1.</text>
</comment>
<dbReference type="InterPro" id="IPR049704">
    <property type="entry name" value="Aminotrans_3_PPA_site"/>
</dbReference>
<name>A0ABV8BAI0_9BACI</name>
<accession>A0ABV8BAI0</accession>
<feature type="binding site" evidence="7">
    <location>
        <position position="278"/>
    </location>
    <ligand>
        <name>substrate</name>
    </ligand>
</feature>
<comment type="caution">
    <text evidence="7">Lacks conserved residue(s) required for the propagation of feature annotation.</text>
</comment>
<keyword evidence="7" id="KW-0963">Cytoplasm</keyword>
<evidence type="ECO:0000313" key="8">
    <source>
        <dbReference type="EMBL" id="MFC3886477.1"/>
    </source>
</evidence>
<keyword evidence="4 7" id="KW-0949">S-adenosyl-L-methionine</keyword>
<feature type="binding site" evidence="7">
    <location>
        <position position="313"/>
    </location>
    <ligand>
        <name>substrate</name>
    </ligand>
</feature>
<feature type="binding site" evidence="7">
    <location>
        <begin position="111"/>
        <end position="112"/>
    </location>
    <ligand>
        <name>pyridoxal 5'-phosphate</name>
        <dbReference type="ChEBI" id="CHEBI:597326"/>
    </ligand>
</feature>
<dbReference type="EC" id="2.6.1.62" evidence="7"/>
<dbReference type="Pfam" id="PF00202">
    <property type="entry name" value="Aminotran_3"/>
    <property type="match status" value="1"/>
</dbReference>
<dbReference type="Gene3D" id="3.90.1150.10">
    <property type="entry name" value="Aspartate Aminotransferase, domain 1"/>
    <property type="match status" value="1"/>
</dbReference>
<dbReference type="NCBIfam" id="TIGR00508">
    <property type="entry name" value="bioA"/>
    <property type="match status" value="1"/>
</dbReference>
<evidence type="ECO:0000256" key="4">
    <source>
        <dbReference type="ARBA" id="ARBA00022691"/>
    </source>
</evidence>
<evidence type="ECO:0000256" key="3">
    <source>
        <dbReference type="ARBA" id="ARBA00022679"/>
    </source>
</evidence>
<comment type="catalytic activity">
    <reaction evidence="7">
        <text>(8S)-8-amino-7-oxononanoate + S-adenosyl-L-methionine = S-adenosyl-4-methylsulfanyl-2-oxobutanoate + (7R,8S)-7,8-diammoniononanoate</text>
        <dbReference type="Rhea" id="RHEA:16861"/>
        <dbReference type="ChEBI" id="CHEBI:16490"/>
        <dbReference type="ChEBI" id="CHEBI:59789"/>
        <dbReference type="ChEBI" id="CHEBI:149468"/>
        <dbReference type="ChEBI" id="CHEBI:149469"/>
        <dbReference type="EC" id="2.6.1.62"/>
    </reaction>
</comment>
<dbReference type="GO" id="GO:0004015">
    <property type="term" value="F:adenosylmethionine-8-amino-7-oxononanoate transaminase activity"/>
    <property type="evidence" value="ECO:0007669"/>
    <property type="project" value="UniProtKB-EC"/>
</dbReference>
<evidence type="ECO:0000256" key="5">
    <source>
        <dbReference type="ARBA" id="ARBA00022756"/>
    </source>
</evidence>